<evidence type="ECO:0000256" key="1">
    <source>
        <dbReference type="ARBA" id="ARBA00004167"/>
    </source>
</evidence>
<dbReference type="PANTHER" id="PTHR15549">
    <property type="entry name" value="PAIRED IMMUNOGLOBULIN-LIKE TYPE 2 RECEPTOR"/>
    <property type="match status" value="1"/>
</dbReference>
<evidence type="ECO:0000313" key="8">
    <source>
        <dbReference type="Proteomes" id="UP000605986"/>
    </source>
</evidence>
<dbReference type="Proteomes" id="UP000605986">
    <property type="component" value="Unassembled WGS sequence"/>
</dbReference>
<keyword evidence="2 6" id="KW-0812">Transmembrane</keyword>
<evidence type="ECO:0000256" key="3">
    <source>
        <dbReference type="ARBA" id="ARBA00022989"/>
    </source>
</evidence>
<feature type="region of interest" description="Disordered" evidence="5">
    <location>
        <begin position="55"/>
        <end position="120"/>
    </location>
</feature>
<evidence type="ECO:0000256" key="2">
    <source>
        <dbReference type="ARBA" id="ARBA00022692"/>
    </source>
</evidence>
<keyword evidence="3 6" id="KW-1133">Transmembrane helix</keyword>
<evidence type="ECO:0000256" key="4">
    <source>
        <dbReference type="ARBA" id="ARBA00023136"/>
    </source>
</evidence>
<feature type="compositionally biased region" description="Polar residues" evidence="5">
    <location>
        <begin position="167"/>
        <end position="186"/>
    </location>
</feature>
<dbReference type="GO" id="GO:0016020">
    <property type="term" value="C:membrane"/>
    <property type="evidence" value="ECO:0007669"/>
    <property type="project" value="UniProtKB-SubCell"/>
</dbReference>
<keyword evidence="4 6" id="KW-0472">Membrane</keyword>
<dbReference type="EMBL" id="JAADJG010000277">
    <property type="protein sequence ID" value="KAF4449658.1"/>
    <property type="molecule type" value="Genomic_DNA"/>
</dbReference>
<dbReference type="InterPro" id="IPR051694">
    <property type="entry name" value="Immunoregulatory_rcpt-like"/>
</dbReference>
<protein>
    <submittedName>
        <fullName evidence="7">Fatty-acid amide hydrolase</fullName>
    </submittedName>
</protein>
<gene>
    <name evidence="7" type="ORF">F53441_7130</name>
</gene>
<feature type="region of interest" description="Disordered" evidence="5">
    <location>
        <begin position="248"/>
        <end position="281"/>
    </location>
</feature>
<feature type="compositionally biased region" description="Polar residues" evidence="5">
    <location>
        <begin position="108"/>
        <end position="120"/>
    </location>
</feature>
<dbReference type="AlphaFoldDB" id="A0A8H4NXY4"/>
<dbReference type="GO" id="GO:0016787">
    <property type="term" value="F:hydrolase activity"/>
    <property type="evidence" value="ECO:0007669"/>
    <property type="project" value="UniProtKB-KW"/>
</dbReference>
<sequence length="367" mass="39964">MVKNLYARHKEECDADREYYECSDFGFEYKGCCSHDPCNWPRGCRDIFGSRPTRSLSTLGSETTAESTDSEMTASESSLLTRRRTSSTVSMDEDNEETTYRHKHSKTMTDSGTTITVPNPNRVTVTKNTLIFTSKLPSSITPVESITGTRTGTNVFTLPTAPLESTPGVNPTETGTSNTSPENNSGGPSIGLIVGGVVGGIAALGLVVLAVILLRRRKHNEEQFVDSADGPYNFDEKEEKSYLGRVLSRNANQKNPDPFAPFGGRIDRVDDPLRPPSGTFEMDATENVVHELPTATFGDAKAKESQPGDHVAGSQAANPALTGHSGAPAYPVDPRSNLNATMEDRQQKQFVNHWNQYRALGESARQV</sequence>
<organism evidence="7 8">
    <name type="scientific">Fusarium austroafricanum</name>
    <dbReference type="NCBI Taxonomy" id="2364996"/>
    <lineage>
        <taxon>Eukaryota</taxon>
        <taxon>Fungi</taxon>
        <taxon>Dikarya</taxon>
        <taxon>Ascomycota</taxon>
        <taxon>Pezizomycotina</taxon>
        <taxon>Sordariomycetes</taxon>
        <taxon>Hypocreomycetidae</taxon>
        <taxon>Hypocreales</taxon>
        <taxon>Nectriaceae</taxon>
        <taxon>Fusarium</taxon>
        <taxon>Fusarium concolor species complex</taxon>
    </lineage>
</organism>
<keyword evidence="7" id="KW-0378">Hydrolase</keyword>
<feature type="region of interest" description="Disordered" evidence="5">
    <location>
        <begin position="151"/>
        <end position="186"/>
    </location>
</feature>
<comment type="caution">
    <text evidence="7">The sequence shown here is derived from an EMBL/GenBank/DDBJ whole genome shotgun (WGS) entry which is preliminary data.</text>
</comment>
<evidence type="ECO:0000256" key="5">
    <source>
        <dbReference type="SAM" id="MobiDB-lite"/>
    </source>
</evidence>
<proteinExistence type="predicted"/>
<dbReference type="OrthoDB" id="5431298at2759"/>
<feature type="region of interest" description="Disordered" evidence="5">
    <location>
        <begin position="300"/>
        <end position="341"/>
    </location>
</feature>
<reference evidence="7" key="1">
    <citation type="submission" date="2020-01" db="EMBL/GenBank/DDBJ databases">
        <title>Identification and distribution of gene clusters putatively required for synthesis of sphingolipid metabolism inhibitors in phylogenetically diverse species of the filamentous fungus Fusarium.</title>
        <authorList>
            <person name="Kim H.-S."/>
            <person name="Busman M."/>
            <person name="Brown D.W."/>
            <person name="Divon H."/>
            <person name="Uhlig S."/>
            <person name="Proctor R.H."/>
        </authorList>
    </citation>
    <scope>NUCLEOTIDE SEQUENCE</scope>
    <source>
        <strain evidence="7">NRRL 53441</strain>
    </source>
</reference>
<feature type="compositionally biased region" description="Polar residues" evidence="5">
    <location>
        <begin position="55"/>
        <end position="76"/>
    </location>
</feature>
<dbReference type="PANTHER" id="PTHR15549:SF26">
    <property type="entry name" value="AXIAL BUDDING PATTERN PROTEIN 2-RELATED"/>
    <property type="match status" value="1"/>
</dbReference>
<evidence type="ECO:0000313" key="7">
    <source>
        <dbReference type="EMBL" id="KAF4449658.1"/>
    </source>
</evidence>
<keyword evidence="8" id="KW-1185">Reference proteome</keyword>
<feature type="transmembrane region" description="Helical" evidence="6">
    <location>
        <begin position="190"/>
        <end position="214"/>
    </location>
</feature>
<comment type="subcellular location">
    <subcellularLocation>
        <location evidence="1">Membrane</location>
        <topology evidence="1">Single-pass membrane protein</topology>
    </subcellularLocation>
</comment>
<name>A0A8H4NXY4_9HYPO</name>
<dbReference type="GO" id="GO:0071944">
    <property type="term" value="C:cell periphery"/>
    <property type="evidence" value="ECO:0007669"/>
    <property type="project" value="UniProtKB-ARBA"/>
</dbReference>
<accession>A0A8H4NXY4</accession>
<evidence type="ECO:0000256" key="6">
    <source>
        <dbReference type="SAM" id="Phobius"/>
    </source>
</evidence>